<evidence type="ECO:0000313" key="3">
    <source>
        <dbReference type="EMBL" id="SKA71436.1"/>
    </source>
</evidence>
<keyword evidence="1" id="KW-0560">Oxidoreductase</keyword>
<feature type="domain" description="Pyruvate/ketoisovalerate oxidoreductase catalytic" evidence="2">
    <location>
        <begin position="11"/>
        <end position="176"/>
    </location>
</feature>
<dbReference type="PANTHER" id="PTHR42730">
    <property type="entry name" value="2-OXOGLUTARATE SYNTHASE SUBUNIT KORC"/>
    <property type="match status" value="1"/>
</dbReference>
<dbReference type="AlphaFoldDB" id="A0A1T4W2G2"/>
<dbReference type="InterPro" id="IPR052554">
    <property type="entry name" value="2-oxoglutarate_synth_KorC"/>
</dbReference>
<dbReference type="SUPFAM" id="SSF53323">
    <property type="entry name" value="Pyruvate-ferredoxin oxidoreductase, PFOR, domain III"/>
    <property type="match status" value="1"/>
</dbReference>
<dbReference type="InterPro" id="IPR002869">
    <property type="entry name" value="Pyrv_flavodox_OxRed_cen"/>
</dbReference>
<protein>
    <submittedName>
        <fullName evidence="3">2-oxoglutarate ferredoxin oxidoreductase subunit gamma</fullName>
    </submittedName>
</protein>
<sequence length="185" mass="19469">MLHKCMFSGSGGQGSALMAKMVCLGAIKEGLKVVMTQTYGIEQRGGDSTAFVIVSDEPIGSPIVENDADVAVALSQSIYDNCFEGVIPGGKLYTNSSMIESPKQAEGFEQVCLPVSDTAVELGTVRCANMVMLGAVLAGSGLLKLETVEEVVKETMGKKKPELVELNINALRTGYAAVEKESGNE</sequence>
<organism evidence="3 4">
    <name type="scientific">Paucidesulfovibrio gracilis DSM 16080</name>
    <dbReference type="NCBI Taxonomy" id="1121449"/>
    <lineage>
        <taxon>Bacteria</taxon>
        <taxon>Pseudomonadati</taxon>
        <taxon>Thermodesulfobacteriota</taxon>
        <taxon>Desulfovibrionia</taxon>
        <taxon>Desulfovibrionales</taxon>
        <taxon>Desulfovibrionaceae</taxon>
        <taxon>Paucidesulfovibrio</taxon>
    </lineage>
</organism>
<dbReference type="Proteomes" id="UP000190027">
    <property type="component" value="Unassembled WGS sequence"/>
</dbReference>
<dbReference type="RefSeq" id="WP_078715731.1">
    <property type="nucleotide sequence ID" value="NZ_FUYC01000001.1"/>
</dbReference>
<accession>A0A1T4W2G2</accession>
<evidence type="ECO:0000256" key="1">
    <source>
        <dbReference type="ARBA" id="ARBA00023002"/>
    </source>
</evidence>
<keyword evidence="4" id="KW-1185">Reference proteome</keyword>
<evidence type="ECO:0000259" key="2">
    <source>
        <dbReference type="Pfam" id="PF01558"/>
    </source>
</evidence>
<dbReference type="PANTHER" id="PTHR42730:SF1">
    <property type="entry name" value="2-OXOGLUTARATE SYNTHASE SUBUNIT KORC"/>
    <property type="match status" value="1"/>
</dbReference>
<reference evidence="3 4" key="1">
    <citation type="submission" date="2017-02" db="EMBL/GenBank/DDBJ databases">
        <authorList>
            <person name="Peterson S.W."/>
        </authorList>
    </citation>
    <scope>NUCLEOTIDE SEQUENCE [LARGE SCALE GENOMIC DNA]</scope>
    <source>
        <strain evidence="3 4">DSM 16080</strain>
    </source>
</reference>
<dbReference type="EMBL" id="FUYC01000001">
    <property type="protein sequence ID" value="SKA71436.1"/>
    <property type="molecule type" value="Genomic_DNA"/>
</dbReference>
<dbReference type="GO" id="GO:0016903">
    <property type="term" value="F:oxidoreductase activity, acting on the aldehyde or oxo group of donors"/>
    <property type="evidence" value="ECO:0007669"/>
    <property type="project" value="InterPro"/>
</dbReference>
<dbReference type="Gene3D" id="3.40.920.10">
    <property type="entry name" value="Pyruvate-ferredoxin oxidoreductase, PFOR, domain III"/>
    <property type="match status" value="1"/>
</dbReference>
<dbReference type="Pfam" id="PF01558">
    <property type="entry name" value="POR"/>
    <property type="match status" value="1"/>
</dbReference>
<name>A0A1T4W2G2_9BACT</name>
<dbReference type="OrthoDB" id="9789125at2"/>
<evidence type="ECO:0000313" key="4">
    <source>
        <dbReference type="Proteomes" id="UP000190027"/>
    </source>
</evidence>
<dbReference type="InterPro" id="IPR019752">
    <property type="entry name" value="Pyrv/ketoisovalerate_OxRed_cat"/>
</dbReference>
<proteinExistence type="predicted"/>
<dbReference type="STRING" id="1121449.SAMN02745704_00139"/>
<gene>
    <name evidence="3" type="ORF">SAMN02745704_00139</name>
</gene>